<feature type="non-terminal residue" evidence="2">
    <location>
        <position position="652"/>
    </location>
</feature>
<organism evidence="2 3">
    <name type="scientific">Chauna torquata</name>
    <name type="common">Southern screamer</name>
    <dbReference type="NCBI Taxonomy" id="30388"/>
    <lineage>
        <taxon>Eukaryota</taxon>
        <taxon>Metazoa</taxon>
        <taxon>Chordata</taxon>
        <taxon>Craniata</taxon>
        <taxon>Vertebrata</taxon>
        <taxon>Euteleostomi</taxon>
        <taxon>Archelosauria</taxon>
        <taxon>Archosauria</taxon>
        <taxon>Dinosauria</taxon>
        <taxon>Saurischia</taxon>
        <taxon>Theropoda</taxon>
        <taxon>Coelurosauria</taxon>
        <taxon>Aves</taxon>
        <taxon>Neognathae</taxon>
        <taxon>Galloanserae</taxon>
        <taxon>Anseriformes</taxon>
        <taxon>Anhimidae</taxon>
        <taxon>Chauna</taxon>
    </lineage>
</organism>
<dbReference type="InterPro" id="IPR027417">
    <property type="entry name" value="P-loop_NTPase"/>
</dbReference>
<protein>
    <submittedName>
        <fullName evidence="2">SLIP GTPase</fullName>
    </submittedName>
</protein>
<dbReference type="Gene3D" id="3.40.50.300">
    <property type="entry name" value="P-loop containing nucleotide triphosphate hydrolases"/>
    <property type="match status" value="2"/>
</dbReference>
<dbReference type="EMBL" id="VXAL01003824">
    <property type="protein sequence ID" value="NXK46460.1"/>
    <property type="molecule type" value="Genomic_DNA"/>
</dbReference>
<dbReference type="Proteomes" id="UP000537522">
    <property type="component" value="Unassembled WGS sequence"/>
</dbReference>
<keyword evidence="3" id="KW-1185">Reference proteome</keyword>
<name>A0A7L0JQN9_CHATO</name>
<gene>
    <name evidence="2" type="primary">Nuggc</name>
    <name evidence="2" type="ORF">CHATOR_R13498</name>
</gene>
<dbReference type="Pfam" id="PF00350">
    <property type="entry name" value="Dynamin_N"/>
    <property type="match status" value="1"/>
</dbReference>
<dbReference type="SUPFAM" id="SSF52540">
    <property type="entry name" value="P-loop containing nucleoside triphosphate hydrolases"/>
    <property type="match status" value="1"/>
</dbReference>
<dbReference type="GO" id="GO:0003924">
    <property type="term" value="F:GTPase activity"/>
    <property type="evidence" value="ECO:0007669"/>
    <property type="project" value="TreeGrafter"/>
</dbReference>
<feature type="domain" description="Dynamin N-terminal" evidence="1">
    <location>
        <begin position="18"/>
        <end position="241"/>
    </location>
</feature>
<proteinExistence type="predicted"/>
<dbReference type="AlphaFoldDB" id="A0A7L0JQN9"/>
<evidence type="ECO:0000313" key="2">
    <source>
        <dbReference type="EMBL" id="NXK46460.1"/>
    </source>
</evidence>
<evidence type="ECO:0000313" key="3">
    <source>
        <dbReference type="Proteomes" id="UP000537522"/>
    </source>
</evidence>
<dbReference type="InterPro" id="IPR045063">
    <property type="entry name" value="Dynamin_N"/>
</dbReference>
<feature type="non-terminal residue" evidence="2">
    <location>
        <position position="1"/>
    </location>
</feature>
<evidence type="ECO:0000259" key="1">
    <source>
        <dbReference type="Pfam" id="PF00350"/>
    </source>
</evidence>
<sequence length="652" mass="74692">RDRITALNSKPAFEPIRIGLFGSSGAGKSTLLNTILGKRFFLPVSGTRTCTSCQVQVSTCRSRHYEAKIFLLSSEEWKEEVRSLLMFLETDGNDSECNSDVDHAIKALQAVYGEGAERKSYEDLMTTKPVITIPSSRVITLRKTEAEDLSKELDLYIRNQGGSERFRVVDTDFHREQMRLWPLIKHVQVTLPPSDLMPEGVVFVDIPGTGDSNKKRDEMWKECILECTSIWIIADVERVFGARAHEIMLQEAIKACQAGKCNDITFVVTKMDKVDVDEYLTRHDAILNMKRDLKTKKTKAIRERMKTRLPSDMEVLQKPELVFTISAREYWDSTVLTKEETEISRLRDHVRKLYLNMKRNELQGYMQEILVVFSLVAVYHSTQLSPGPPVQQDGLNEFVLVKIQELKKAVEYIFGQMDSPLLKGVTSARSTHKTNIEKIFMQGQKSPGFHRTLKAVCVRKGAYVSRVFDRIDFNNCLAKPIYREIDVTFANIFRKQRLTRASLQAAIDDFSMEVKRKFTEFGENRSLNESKFNFLKQETDIIMRALEREILLKKKAIYESLVLSIQTILSPYYEEAAGIRGKASCERMKDTLVQNIEMEVRKAMFEKAKEKMMGQFQDLVEHITTKLGKDLINMLSIAFCQSNQVVGALPGM</sequence>
<dbReference type="InterPro" id="IPR053082">
    <property type="entry name" value="Nuclear_GTPase_SLIP-GC"/>
</dbReference>
<comment type="caution">
    <text evidence="2">The sequence shown here is derived from an EMBL/GenBank/DDBJ whole genome shotgun (WGS) entry which is preliminary data.</text>
</comment>
<reference evidence="2 3" key="1">
    <citation type="submission" date="2019-09" db="EMBL/GenBank/DDBJ databases">
        <title>Bird 10,000 Genomes (B10K) Project - Family phase.</title>
        <authorList>
            <person name="Zhang G."/>
        </authorList>
    </citation>
    <scope>NUCLEOTIDE SEQUENCE [LARGE SCALE GENOMIC DNA]</scope>
    <source>
        <strain evidence="2">B10K-DU-011-36</strain>
        <tissue evidence="2">Muscle</tissue>
    </source>
</reference>
<dbReference type="PANTHER" id="PTHR47308:SF1">
    <property type="entry name" value="NUCLEAR GTPASE SLIP-GC"/>
    <property type="match status" value="1"/>
</dbReference>
<accession>A0A7L0JQN9</accession>
<dbReference type="PANTHER" id="PTHR47308">
    <property type="entry name" value="NUCLEAR GTPASE SLIP-GC"/>
    <property type="match status" value="1"/>
</dbReference>